<evidence type="ECO:0000256" key="1">
    <source>
        <dbReference type="SAM" id="Phobius"/>
    </source>
</evidence>
<keyword evidence="5" id="KW-1185">Reference proteome</keyword>
<gene>
    <name evidence="2" type="ORF">HHA03_15570</name>
    <name evidence="3" type="ORF">SAMN05421839_1153</name>
</gene>
<protein>
    <submittedName>
        <fullName evidence="3">Uncharacterized protein</fullName>
    </submittedName>
</protein>
<feature type="transmembrane region" description="Helical" evidence="1">
    <location>
        <begin position="9"/>
        <end position="29"/>
    </location>
</feature>
<keyword evidence="1" id="KW-0812">Transmembrane</keyword>
<evidence type="ECO:0000313" key="4">
    <source>
        <dbReference type="Proteomes" id="UP000242243"/>
    </source>
</evidence>
<dbReference type="Proteomes" id="UP000242243">
    <property type="component" value="Unassembled WGS sequence"/>
</dbReference>
<evidence type="ECO:0000313" key="2">
    <source>
        <dbReference type="EMBL" id="GEM02025.1"/>
    </source>
</evidence>
<evidence type="ECO:0000313" key="3">
    <source>
        <dbReference type="EMBL" id="SFP33650.1"/>
    </source>
</evidence>
<keyword evidence="1" id="KW-1133">Transmembrane helix</keyword>
<evidence type="ECO:0000313" key="5">
    <source>
        <dbReference type="Proteomes" id="UP000321547"/>
    </source>
</evidence>
<dbReference type="Proteomes" id="UP000321547">
    <property type="component" value="Unassembled WGS sequence"/>
</dbReference>
<accession>A0A1I5PIL1</accession>
<dbReference type="RefSeq" id="WP_089831727.1">
    <property type="nucleotide sequence ID" value="NZ_BJWI01000022.1"/>
</dbReference>
<dbReference type="STRING" id="306540.SAMN05421839_1153"/>
<dbReference type="EMBL" id="FOXC01000015">
    <property type="protein sequence ID" value="SFP33650.1"/>
    <property type="molecule type" value="Genomic_DNA"/>
</dbReference>
<organism evidence="3 4">
    <name type="scientific">Halolactibacillus halophilus</name>
    <dbReference type="NCBI Taxonomy" id="306540"/>
    <lineage>
        <taxon>Bacteria</taxon>
        <taxon>Bacillati</taxon>
        <taxon>Bacillota</taxon>
        <taxon>Bacilli</taxon>
        <taxon>Bacillales</taxon>
        <taxon>Bacillaceae</taxon>
        <taxon>Halolactibacillus</taxon>
    </lineage>
</organism>
<proteinExistence type="predicted"/>
<dbReference type="OrthoDB" id="2973513at2"/>
<dbReference type="EMBL" id="BJWI01000022">
    <property type="protein sequence ID" value="GEM02025.1"/>
    <property type="molecule type" value="Genomic_DNA"/>
</dbReference>
<keyword evidence="1" id="KW-0472">Membrane</keyword>
<name>A0A1I5PIL1_9BACI</name>
<dbReference type="AlphaFoldDB" id="A0A1I5PIL1"/>
<reference evidence="2 5" key="2">
    <citation type="submission" date="2019-07" db="EMBL/GenBank/DDBJ databases">
        <title>Whole genome shotgun sequence of Halolactibacillus halophilus NBRC 100868.</title>
        <authorList>
            <person name="Hosoyama A."/>
            <person name="Uohara A."/>
            <person name="Ohji S."/>
            <person name="Ichikawa N."/>
        </authorList>
    </citation>
    <scope>NUCLEOTIDE SEQUENCE [LARGE SCALE GENOMIC DNA]</scope>
    <source>
        <strain evidence="2 5">NBRC 100868</strain>
    </source>
</reference>
<reference evidence="3 4" key="1">
    <citation type="submission" date="2016-10" db="EMBL/GenBank/DDBJ databases">
        <authorList>
            <person name="de Groot N.N."/>
        </authorList>
    </citation>
    <scope>NUCLEOTIDE SEQUENCE [LARGE SCALE GENOMIC DNA]</scope>
    <source>
        <strain evidence="3 4">DSM 17073</strain>
    </source>
</reference>
<sequence length="171" mass="19827">MRKQMRNQSIIWVIVVLVMFLIGTSVLLYQEHEADKRAFQSLLNRVYMEVDNTLHTLSLISENSTADDAYVERLFINLEVRLTNITTLLEFAELTVDDTDFPNSDFARIAAYTSVEDYGEEAYVNRVQELLTHIKEAMYSEEHNQEDPSLTPEAFNTIVEEATNQAREHFN</sequence>